<dbReference type="SUPFAM" id="SSF57716">
    <property type="entry name" value="Glucocorticoid receptor-like (DNA-binding domain)"/>
    <property type="match status" value="1"/>
</dbReference>
<sequence>MSNRICCVVNYNNTYKNSKNVIFYSFPNRPHEKNLKDRWVKAVKRLDKTDRLWQPMAHSLVCSDHFIGNRRSKDPRSPAYVPSVFSKIYKRQSTNKQQQNNRYQRNLQRQDNKQRVFLNCHVVIPLTVHNHKC</sequence>
<feature type="domain" description="THAP-type" evidence="6">
    <location>
        <begin position="1"/>
        <end position="85"/>
    </location>
</feature>
<proteinExistence type="predicted"/>
<evidence type="ECO:0000256" key="1">
    <source>
        <dbReference type="ARBA" id="ARBA00022723"/>
    </source>
</evidence>
<dbReference type="InterPro" id="IPR052224">
    <property type="entry name" value="THAP_domain_protein"/>
</dbReference>
<dbReference type="Proteomes" id="UP000694846">
    <property type="component" value="Unplaced"/>
</dbReference>
<evidence type="ECO:0000256" key="3">
    <source>
        <dbReference type="ARBA" id="ARBA00022833"/>
    </source>
</evidence>
<evidence type="ECO:0000256" key="4">
    <source>
        <dbReference type="ARBA" id="ARBA00023125"/>
    </source>
</evidence>
<dbReference type="PANTHER" id="PTHR46927">
    <property type="entry name" value="AGAP005574-PA"/>
    <property type="match status" value="1"/>
</dbReference>
<dbReference type="PANTHER" id="PTHR46927:SF3">
    <property type="entry name" value="THAP-TYPE DOMAIN-CONTAINING PROTEIN"/>
    <property type="match status" value="1"/>
</dbReference>
<reference evidence="8" key="1">
    <citation type="submission" date="2025-08" db="UniProtKB">
        <authorList>
            <consortium name="RefSeq"/>
        </authorList>
    </citation>
    <scope>IDENTIFICATION</scope>
    <source>
        <tissue evidence="8">Whole body</tissue>
    </source>
</reference>
<dbReference type="GO" id="GO:0008270">
    <property type="term" value="F:zinc ion binding"/>
    <property type="evidence" value="ECO:0007669"/>
    <property type="project" value="UniProtKB-KW"/>
</dbReference>
<gene>
    <name evidence="8" type="primary">LOC112679218</name>
</gene>
<accession>A0A8B8F222</accession>
<dbReference type="GO" id="GO:0003677">
    <property type="term" value="F:DNA binding"/>
    <property type="evidence" value="ECO:0007669"/>
    <property type="project" value="UniProtKB-UniRule"/>
</dbReference>
<evidence type="ECO:0000313" key="7">
    <source>
        <dbReference type="Proteomes" id="UP000694846"/>
    </source>
</evidence>
<keyword evidence="2 5" id="KW-0863">Zinc-finger</keyword>
<dbReference type="GeneID" id="112679218"/>
<name>A0A8B8F222_9HEMI</name>
<keyword evidence="1" id="KW-0479">Metal-binding</keyword>
<organism evidence="7 8">
    <name type="scientific">Sipha flava</name>
    <name type="common">yellow sugarcane aphid</name>
    <dbReference type="NCBI Taxonomy" id="143950"/>
    <lineage>
        <taxon>Eukaryota</taxon>
        <taxon>Metazoa</taxon>
        <taxon>Ecdysozoa</taxon>
        <taxon>Arthropoda</taxon>
        <taxon>Hexapoda</taxon>
        <taxon>Insecta</taxon>
        <taxon>Pterygota</taxon>
        <taxon>Neoptera</taxon>
        <taxon>Paraneoptera</taxon>
        <taxon>Hemiptera</taxon>
        <taxon>Sternorrhyncha</taxon>
        <taxon>Aphidomorpha</taxon>
        <taxon>Aphidoidea</taxon>
        <taxon>Aphididae</taxon>
        <taxon>Sipha</taxon>
    </lineage>
</organism>
<dbReference type="SMART" id="SM00980">
    <property type="entry name" value="THAP"/>
    <property type="match status" value="1"/>
</dbReference>
<dbReference type="PROSITE" id="PS50950">
    <property type="entry name" value="ZF_THAP"/>
    <property type="match status" value="1"/>
</dbReference>
<keyword evidence="4 5" id="KW-0238">DNA-binding</keyword>
<dbReference type="InterPro" id="IPR006612">
    <property type="entry name" value="THAP_Znf"/>
</dbReference>
<evidence type="ECO:0000313" key="8">
    <source>
        <dbReference type="RefSeq" id="XP_025404723.1"/>
    </source>
</evidence>
<evidence type="ECO:0000256" key="2">
    <source>
        <dbReference type="ARBA" id="ARBA00022771"/>
    </source>
</evidence>
<dbReference type="AlphaFoldDB" id="A0A8B8F222"/>
<protein>
    <submittedName>
        <fullName evidence="8">THAP domain-containing protein 6-like</fullName>
    </submittedName>
</protein>
<dbReference type="RefSeq" id="XP_025404723.1">
    <property type="nucleotide sequence ID" value="XM_025548938.1"/>
</dbReference>
<keyword evidence="3" id="KW-0862">Zinc</keyword>
<dbReference type="OrthoDB" id="6620488at2759"/>
<evidence type="ECO:0000259" key="6">
    <source>
        <dbReference type="PROSITE" id="PS50950"/>
    </source>
</evidence>
<keyword evidence="7" id="KW-1185">Reference proteome</keyword>
<evidence type="ECO:0000256" key="5">
    <source>
        <dbReference type="PROSITE-ProRule" id="PRU00309"/>
    </source>
</evidence>
<dbReference type="Pfam" id="PF05485">
    <property type="entry name" value="THAP"/>
    <property type="match status" value="1"/>
</dbReference>